<dbReference type="Pfam" id="PF24827">
    <property type="entry name" value="AstE_AspA_cat"/>
    <property type="match status" value="1"/>
</dbReference>
<evidence type="ECO:0000259" key="5">
    <source>
        <dbReference type="Pfam" id="PF24827"/>
    </source>
</evidence>
<dbReference type="InterPro" id="IPR055438">
    <property type="entry name" value="AstE_AspA_cat"/>
</dbReference>
<comment type="cofactor">
    <cofactor evidence="1">
        <name>Zn(2+)</name>
        <dbReference type="ChEBI" id="CHEBI:29105"/>
    </cofactor>
</comment>
<dbReference type="PANTHER" id="PTHR37326:SF1">
    <property type="entry name" value="BLL3975 PROTEIN"/>
    <property type="match status" value="1"/>
</dbReference>
<keyword evidence="4" id="KW-0862">Zinc</keyword>
<evidence type="ECO:0000313" key="6">
    <source>
        <dbReference type="EMBL" id="KYH13674.1"/>
    </source>
</evidence>
<dbReference type="AlphaFoldDB" id="A0A151A2N2"/>
<comment type="caution">
    <text evidence="6">The sequence shown here is derived from an EMBL/GenBank/DDBJ whole genome shotgun (WGS) entry which is preliminary data.</text>
</comment>
<name>A0A151A2N2_9STAP</name>
<dbReference type="Gene3D" id="3.40.630.10">
    <property type="entry name" value="Zn peptidases"/>
    <property type="match status" value="1"/>
</dbReference>
<sequence>MKTVTYQDPSLSTYDIYEFGDGEGTEVVITAGIHGVEQTAIYVARQFVKYFEDHGANGKVKIIPVCNQAAYFNRTRTSPYDQLDLNRIFPGDAHGSQSMQLAHSIWQDTRDADYIIDLHCCGQHGSTYVMSLFSQFEHQVGLAKLLGFSDVVHSGGASGQLFLEACEAGQQALLVELKGGQPDGMIDFDAAEKCFKQLLNFFKYTGNISTTESDKIVEVHPVRFHESMTTLKAEHHGLFVPYVNSGVHYEQGTILGKLNNENITAPFDCYIAAINYPRYCFAGERMVRIAQIKN</sequence>
<keyword evidence="3" id="KW-0378">Hydrolase</keyword>
<dbReference type="SUPFAM" id="SSF53187">
    <property type="entry name" value="Zn-dependent exopeptidases"/>
    <property type="match status" value="1"/>
</dbReference>
<evidence type="ECO:0000256" key="2">
    <source>
        <dbReference type="ARBA" id="ARBA00022723"/>
    </source>
</evidence>
<evidence type="ECO:0000256" key="1">
    <source>
        <dbReference type="ARBA" id="ARBA00001947"/>
    </source>
</evidence>
<protein>
    <recommendedName>
        <fullName evidence="5">Succinylglutamate desuccinylase/Aspartoacylase catalytic domain-containing protein</fullName>
    </recommendedName>
</protein>
<keyword evidence="2" id="KW-0479">Metal-binding</keyword>
<evidence type="ECO:0000256" key="3">
    <source>
        <dbReference type="ARBA" id="ARBA00022801"/>
    </source>
</evidence>
<organism evidence="6 7">
    <name type="scientific">Staphylococcus kloosii</name>
    <dbReference type="NCBI Taxonomy" id="29384"/>
    <lineage>
        <taxon>Bacteria</taxon>
        <taxon>Bacillati</taxon>
        <taxon>Bacillota</taxon>
        <taxon>Bacilli</taxon>
        <taxon>Bacillales</taxon>
        <taxon>Staphylococcaceae</taxon>
        <taxon>Staphylococcus</taxon>
    </lineage>
</organism>
<accession>A0A151A2N2</accession>
<gene>
    <name evidence="6" type="ORF">A0131_02475</name>
</gene>
<proteinExistence type="predicted"/>
<dbReference type="EMBL" id="LUGM01000002">
    <property type="protein sequence ID" value="KYH13674.1"/>
    <property type="molecule type" value="Genomic_DNA"/>
</dbReference>
<dbReference type="InterPro" id="IPR053138">
    <property type="entry name" value="N-alpha-Ac-DABA_deacetylase"/>
</dbReference>
<evidence type="ECO:0000313" key="7">
    <source>
        <dbReference type="Proteomes" id="UP000075418"/>
    </source>
</evidence>
<dbReference type="PANTHER" id="PTHR37326">
    <property type="entry name" value="BLL3975 PROTEIN"/>
    <property type="match status" value="1"/>
</dbReference>
<evidence type="ECO:0000256" key="4">
    <source>
        <dbReference type="ARBA" id="ARBA00022833"/>
    </source>
</evidence>
<dbReference type="GO" id="GO:0016788">
    <property type="term" value="F:hydrolase activity, acting on ester bonds"/>
    <property type="evidence" value="ECO:0007669"/>
    <property type="project" value="InterPro"/>
</dbReference>
<reference evidence="6 7" key="1">
    <citation type="submission" date="2016-02" db="EMBL/GenBank/DDBJ databases">
        <title>Draft genome sequence of hydrocarbon degrading Staphylococcus saprophyticus Strain CNV2, isolated from crude-oil contaminated soil from Noonmati Oil Refinery, Guwahati, Assam, India.</title>
        <authorList>
            <person name="Mukherjee A."/>
            <person name="Chettri B."/>
            <person name="Langpoklakpam J."/>
            <person name="Singh A.K."/>
            <person name="Chattopadhyay D.J."/>
        </authorList>
    </citation>
    <scope>NUCLEOTIDE SEQUENCE [LARGE SCALE GENOMIC DNA]</scope>
    <source>
        <strain evidence="6 7">CNV2</strain>
    </source>
</reference>
<feature type="domain" description="Succinylglutamate desuccinylase/Aspartoacylase catalytic" evidence="5">
    <location>
        <begin position="24"/>
        <end position="200"/>
    </location>
</feature>
<dbReference type="Proteomes" id="UP000075418">
    <property type="component" value="Unassembled WGS sequence"/>
</dbReference>
<dbReference type="RefSeq" id="WP_061853905.1">
    <property type="nucleotide sequence ID" value="NZ_JAIEWX010000002.1"/>
</dbReference>
<dbReference type="GO" id="GO:0046872">
    <property type="term" value="F:metal ion binding"/>
    <property type="evidence" value="ECO:0007669"/>
    <property type="project" value="UniProtKB-KW"/>
</dbReference>